<organism evidence="2 3">
    <name type="scientific">Paramuricea clavata</name>
    <name type="common">Red gorgonian</name>
    <name type="synonym">Violescent sea-whip</name>
    <dbReference type="NCBI Taxonomy" id="317549"/>
    <lineage>
        <taxon>Eukaryota</taxon>
        <taxon>Metazoa</taxon>
        <taxon>Cnidaria</taxon>
        <taxon>Anthozoa</taxon>
        <taxon>Octocorallia</taxon>
        <taxon>Malacalcyonacea</taxon>
        <taxon>Plexauridae</taxon>
        <taxon>Paramuricea</taxon>
    </lineage>
</organism>
<reference evidence="2" key="1">
    <citation type="submission" date="2020-04" db="EMBL/GenBank/DDBJ databases">
        <authorList>
            <person name="Alioto T."/>
            <person name="Alioto T."/>
            <person name="Gomez Garrido J."/>
        </authorList>
    </citation>
    <scope>NUCLEOTIDE SEQUENCE</scope>
    <source>
        <strain evidence="2">A484AB</strain>
    </source>
</reference>
<accession>A0A7D9HA09</accession>
<evidence type="ECO:0000313" key="3">
    <source>
        <dbReference type="Proteomes" id="UP001152795"/>
    </source>
</evidence>
<dbReference type="Proteomes" id="UP001152795">
    <property type="component" value="Unassembled WGS sequence"/>
</dbReference>
<feature type="region of interest" description="Disordered" evidence="1">
    <location>
        <begin position="76"/>
        <end position="130"/>
    </location>
</feature>
<dbReference type="OrthoDB" id="6020750at2759"/>
<keyword evidence="3" id="KW-1185">Reference proteome</keyword>
<sequence>MSIGRATLSFEELRTISIEIESTFNNRPITYMYDDEEGISYSLTPSCLLYGRRMTTTPNDSQFEIEIRSKFGNKDKEELVDVNEESSGTQDLSTEPLDIDVKTAAVEKKNRPKRKAAVQGELVRKLSKQT</sequence>
<proteinExistence type="predicted"/>
<dbReference type="EMBL" id="CACRXK020000046">
    <property type="protein sequence ID" value="CAB3977422.1"/>
    <property type="molecule type" value="Genomic_DNA"/>
</dbReference>
<evidence type="ECO:0000256" key="1">
    <source>
        <dbReference type="SAM" id="MobiDB-lite"/>
    </source>
</evidence>
<evidence type="ECO:0000313" key="2">
    <source>
        <dbReference type="EMBL" id="CAB3977422.1"/>
    </source>
</evidence>
<feature type="compositionally biased region" description="Basic and acidic residues" evidence="1">
    <location>
        <begin position="99"/>
        <end position="109"/>
    </location>
</feature>
<dbReference type="AlphaFoldDB" id="A0A7D9HA09"/>
<protein>
    <submittedName>
        <fullName evidence="2">Uncharacterized protein</fullName>
    </submittedName>
</protein>
<name>A0A7D9HA09_PARCT</name>
<comment type="caution">
    <text evidence="2">The sequence shown here is derived from an EMBL/GenBank/DDBJ whole genome shotgun (WGS) entry which is preliminary data.</text>
</comment>
<gene>
    <name evidence="2" type="ORF">PACLA_8A073290</name>
</gene>